<dbReference type="InterPro" id="IPR032301">
    <property type="entry name" value="DUF4844"/>
</dbReference>
<dbReference type="Gene3D" id="1.20.1480.40">
    <property type="entry name" value="Uncharacterised protein PF16133, DUF4844"/>
    <property type="match status" value="1"/>
</dbReference>
<feature type="signal peptide" evidence="1">
    <location>
        <begin position="1"/>
        <end position="18"/>
    </location>
</feature>
<evidence type="ECO:0000256" key="1">
    <source>
        <dbReference type="SAM" id="SignalP"/>
    </source>
</evidence>
<dbReference type="Proteomes" id="UP000645610">
    <property type="component" value="Unassembled WGS sequence"/>
</dbReference>
<dbReference type="Pfam" id="PF16133">
    <property type="entry name" value="DUF4844"/>
    <property type="match status" value="1"/>
</dbReference>
<dbReference type="RefSeq" id="WP_196285869.1">
    <property type="nucleotide sequence ID" value="NZ_JADQDP010000002.1"/>
</dbReference>
<feature type="chain" id="PRO_5037186271" evidence="1">
    <location>
        <begin position="19"/>
        <end position="141"/>
    </location>
</feature>
<gene>
    <name evidence="2" type="ORF">I2I01_07685</name>
</gene>
<sequence>MRNFLLALLILLGSNAYAQTTITIPSKAASKLEKLLKQTQDAMEVGKKAAILPVEARPLTNRVLAQSTSDFLALASRTNPTKEAFLQSLDAGLSRINPLMKTLEDRQQTASFYQDLLDLVGIESSEGRLTAFVESESTAKQ</sequence>
<dbReference type="InterPro" id="IPR038360">
    <property type="entry name" value="DUF4844_sf"/>
</dbReference>
<evidence type="ECO:0000313" key="3">
    <source>
        <dbReference type="Proteomes" id="UP000645610"/>
    </source>
</evidence>
<evidence type="ECO:0000313" key="2">
    <source>
        <dbReference type="EMBL" id="MBF9141512.1"/>
    </source>
</evidence>
<reference evidence="2 3" key="1">
    <citation type="submission" date="2020-11" db="EMBL/GenBank/DDBJ databases">
        <authorList>
            <person name="Kim M.K."/>
        </authorList>
    </citation>
    <scope>NUCLEOTIDE SEQUENCE [LARGE SCALE GENOMIC DNA]</scope>
    <source>
        <strain evidence="2 3">BT439</strain>
    </source>
</reference>
<name>A0A931BFU1_9BACT</name>
<comment type="caution">
    <text evidence="2">The sequence shown here is derived from an EMBL/GenBank/DDBJ whole genome shotgun (WGS) entry which is preliminary data.</text>
</comment>
<accession>A0A931BFU1</accession>
<keyword evidence="3" id="KW-1185">Reference proteome</keyword>
<protein>
    <submittedName>
        <fullName evidence="2">DUF4844 domain-containing protein</fullName>
    </submittedName>
</protein>
<dbReference type="AlphaFoldDB" id="A0A931BFU1"/>
<proteinExistence type="predicted"/>
<dbReference type="EMBL" id="JADQDP010000002">
    <property type="protein sequence ID" value="MBF9141512.1"/>
    <property type="molecule type" value="Genomic_DNA"/>
</dbReference>
<organism evidence="2 3">
    <name type="scientific">Hymenobacter properus</name>
    <dbReference type="NCBI Taxonomy" id="2791026"/>
    <lineage>
        <taxon>Bacteria</taxon>
        <taxon>Pseudomonadati</taxon>
        <taxon>Bacteroidota</taxon>
        <taxon>Cytophagia</taxon>
        <taxon>Cytophagales</taxon>
        <taxon>Hymenobacteraceae</taxon>
        <taxon>Hymenobacter</taxon>
    </lineage>
</organism>
<keyword evidence="1" id="KW-0732">Signal</keyword>